<gene>
    <name evidence="3" type="ORF">ACFPQB_15590</name>
</gene>
<name>A0ABW0ZHH9_9ACTN</name>
<keyword evidence="2" id="KW-0472">Membrane</keyword>
<dbReference type="Proteomes" id="UP001596072">
    <property type="component" value="Unassembled WGS sequence"/>
</dbReference>
<accession>A0ABW0ZHH9</accession>
<organism evidence="3 4">
    <name type="scientific">Nocardioides vastitatis</name>
    <dbReference type="NCBI Taxonomy" id="2568655"/>
    <lineage>
        <taxon>Bacteria</taxon>
        <taxon>Bacillati</taxon>
        <taxon>Actinomycetota</taxon>
        <taxon>Actinomycetes</taxon>
        <taxon>Propionibacteriales</taxon>
        <taxon>Nocardioidaceae</taxon>
        <taxon>Nocardioides</taxon>
    </lineage>
</organism>
<dbReference type="EMBL" id="JBHSNS010000008">
    <property type="protein sequence ID" value="MFC5730346.1"/>
    <property type="molecule type" value="Genomic_DNA"/>
</dbReference>
<protein>
    <submittedName>
        <fullName evidence="3">Uncharacterized protein</fullName>
    </submittedName>
</protein>
<keyword evidence="2" id="KW-0812">Transmembrane</keyword>
<feature type="transmembrane region" description="Helical" evidence="2">
    <location>
        <begin position="434"/>
        <end position="454"/>
    </location>
</feature>
<feature type="region of interest" description="Disordered" evidence="1">
    <location>
        <begin position="191"/>
        <end position="234"/>
    </location>
</feature>
<sequence length="458" mass="46876">MRPGRLPLVIGGALCLGWLSLTTGYGAAAGLAPSTTVDLGGQDLPGGGLGSTAPDRPTPLQPGLWADVLGGSTTKNAHHFSYQRRIQNSTVHVGVLGAPQTAESDLVSVAAAVITDGVSEPCGSAQGSSTYSVPQAVIGAEVIVAADDPDDTESPCLRAETVQIVVSRGSSSNVSEIPVAIKVVEEAPVSAPAGLPPADEEVSFDVPEPGTPREAPGAPSFDAAPQLDPSSDGVTVSTRIEEGTEQLWRVGVQWGQQLVVRATAPGVDQAAVDELGCCGGVPLRVHLVGPSRSTFAHNSLDTSESNEGAYAVEPDAVADLVAGTPPLRYLNRYDDTRPVLPGDYWIGLSAAPVDENADRDPVEVPVELTVAVTGQVEGEPSYQQAVLSPSGGPGPGGYSPEQPFLVADDTFAAVASGNPVVLDAEGSWLDGRRWAGLGLGIASIACLAGGLWRLRAAR</sequence>
<evidence type="ECO:0000313" key="3">
    <source>
        <dbReference type="EMBL" id="MFC5730346.1"/>
    </source>
</evidence>
<keyword evidence="4" id="KW-1185">Reference proteome</keyword>
<keyword evidence="2" id="KW-1133">Transmembrane helix</keyword>
<evidence type="ECO:0000256" key="1">
    <source>
        <dbReference type="SAM" id="MobiDB-lite"/>
    </source>
</evidence>
<evidence type="ECO:0000313" key="4">
    <source>
        <dbReference type="Proteomes" id="UP001596072"/>
    </source>
</evidence>
<dbReference type="RefSeq" id="WP_136435839.1">
    <property type="nucleotide sequence ID" value="NZ_JBHSNS010000008.1"/>
</dbReference>
<reference evidence="4" key="1">
    <citation type="journal article" date="2019" name="Int. J. Syst. Evol. Microbiol.">
        <title>The Global Catalogue of Microorganisms (GCM) 10K type strain sequencing project: providing services to taxonomists for standard genome sequencing and annotation.</title>
        <authorList>
            <consortium name="The Broad Institute Genomics Platform"/>
            <consortium name="The Broad Institute Genome Sequencing Center for Infectious Disease"/>
            <person name="Wu L."/>
            <person name="Ma J."/>
        </authorList>
    </citation>
    <scope>NUCLEOTIDE SEQUENCE [LARGE SCALE GENOMIC DNA]</scope>
    <source>
        <strain evidence="4">YIM 94188</strain>
    </source>
</reference>
<proteinExistence type="predicted"/>
<comment type="caution">
    <text evidence="3">The sequence shown here is derived from an EMBL/GenBank/DDBJ whole genome shotgun (WGS) entry which is preliminary data.</text>
</comment>
<evidence type="ECO:0000256" key="2">
    <source>
        <dbReference type="SAM" id="Phobius"/>
    </source>
</evidence>